<evidence type="ECO:0000259" key="10">
    <source>
        <dbReference type="PROSITE" id="PS50893"/>
    </source>
</evidence>
<organism evidence="11 12">
    <name type="scientific">Marinomonas foliarum</name>
    <dbReference type="NCBI Taxonomy" id="491950"/>
    <lineage>
        <taxon>Bacteria</taxon>
        <taxon>Pseudomonadati</taxon>
        <taxon>Pseudomonadota</taxon>
        <taxon>Gammaproteobacteria</taxon>
        <taxon>Oceanospirillales</taxon>
        <taxon>Oceanospirillaceae</taxon>
        <taxon>Marinomonas</taxon>
    </lineage>
</organism>
<keyword evidence="3" id="KW-1003">Cell membrane</keyword>
<evidence type="ECO:0000256" key="6">
    <source>
        <dbReference type="ARBA" id="ARBA00022741"/>
    </source>
</evidence>
<dbReference type="InterPro" id="IPR003593">
    <property type="entry name" value="AAA+_ATPase"/>
</dbReference>
<name>A0A369AHV7_9GAMM</name>
<evidence type="ECO:0000256" key="4">
    <source>
        <dbReference type="ARBA" id="ARBA00022597"/>
    </source>
</evidence>
<dbReference type="InterPro" id="IPR050107">
    <property type="entry name" value="ABC_carbohydrate_import_ATPase"/>
</dbReference>
<comment type="subcellular location">
    <subcellularLocation>
        <location evidence="1">Cell membrane</location>
        <topology evidence="1">Peripheral membrane protein</topology>
    </subcellularLocation>
</comment>
<dbReference type="PROSITE" id="PS00211">
    <property type="entry name" value="ABC_TRANSPORTER_1"/>
    <property type="match status" value="1"/>
</dbReference>
<feature type="domain" description="ABC transporter" evidence="10">
    <location>
        <begin position="252"/>
        <end position="498"/>
    </location>
</feature>
<keyword evidence="8" id="KW-1278">Translocase</keyword>
<accession>A0A369AHV7</accession>
<gene>
    <name evidence="11" type="ORF">DFP77_10169</name>
</gene>
<dbReference type="CDD" id="cd03216">
    <property type="entry name" value="ABC_Carb_Monos_I"/>
    <property type="match status" value="1"/>
</dbReference>
<dbReference type="AlphaFoldDB" id="A0A369AHV7"/>
<proteinExistence type="predicted"/>
<reference evidence="11 12" key="1">
    <citation type="submission" date="2018-07" db="EMBL/GenBank/DDBJ databases">
        <title>Genomic Encyclopedia of Type Strains, Phase III (KMG-III): the genomes of soil and plant-associated and newly described type strains.</title>
        <authorList>
            <person name="Whitman W."/>
        </authorList>
    </citation>
    <scope>NUCLEOTIDE SEQUENCE [LARGE SCALE GENOMIC DNA]</scope>
    <source>
        <strain evidence="11 12">CECT 7731</strain>
    </source>
</reference>
<evidence type="ECO:0000256" key="3">
    <source>
        <dbReference type="ARBA" id="ARBA00022475"/>
    </source>
</evidence>
<dbReference type="InterPro" id="IPR003439">
    <property type="entry name" value="ABC_transporter-like_ATP-bd"/>
</dbReference>
<dbReference type="FunFam" id="3.40.50.300:FF:000127">
    <property type="entry name" value="Ribose import ATP-binding protein RbsA"/>
    <property type="match status" value="1"/>
</dbReference>
<dbReference type="InterPro" id="IPR017871">
    <property type="entry name" value="ABC_transporter-like_CS"/>
</dbReference>
<dbReference type="Gene3D" id="3.40.50.300">
    <property type="entry name" value="P-loop containing nucleotide triphosphate hydrolases"/>
    <property type="match status" value="2"/>
</dbReference>
<sequence length="504" mass="54948">MTIIVEMHGISKAFGHNQVLNSVSFSLNSGSVHALMGENGAGKSTLMKILAGVHQPDAGQVKINGQKVNLLSPRDALDSGISTVFQEHSLLPNLSIAENMFLGREPLTRTGAIDYDAMIRDTRRALDELGLDLDPTRLVSTLTIGERQFVEIAHGIEADASVMILDEPTAALNAADVEVLNTSIRKLCERGKAVVYISHRMEEIFNICDTVTVLKDGKLVGEQAISDLTPNVLIEMMVGRELTSLFPARSTMAGEVVLELKDIQLTENARPLSLTLHRGEIVALAGLEGQGQQKLSRALIGQHALFSGQIRVKGVILELPFSGITGIRRTQKLGLGFVPEDRKEEGLFLELPILHNIVIGLHSRRAAIALVRKYRPVVADIMQSMNVKAPNANARVRSLSGGNQQKVLLGRYLAAKTDILVIEEPTRGVDIGAKSEIYRLLREFTEQGGAILVLSRETLELIGLSDRLYVVHENTIVAEMLAIEATEHSILNAALKTDKKAHYA</sequence>
<keyword evidence="9" id="KW-0472">Membrane</keyword>
<keyword evidence="2" id="KW-0813">Transport</keyword>
<dbReference type="SMART" id="SM00382">
    <property type="entry name" value="AAA"/>
    <property type="match status" value="2"/>
</dbReference>
<keyword evidence="4" id="KW-0762">Sugar transport</keyword>
<evidence type="ECO:0000313" key="11">
    <source>
        <dbReference type="EMBL" id="RCX08751.1"/>
    </source>
</evidence>
<dbReference type="Pfam" id="PF00005">
    <property type="entry name" value="ABC_tran"/>
    <property type="match status" value="2"/>
</dbReference>
<keyword evidence="5" id="KW-0677">Repeat</keyword>
<evidence type="ECO:0000256" key="2">
    <source>
        <dbReference type="ARBA" id="ARBA00022448"/>
    </source>
</evidence>
<dbReference type="InterPro" id="IPR027417">
    <property type="entry name" value="P-loop_NTPase"/>
</dbReference>
<keyword evidence="6" id="KW-0547">Nucleotide-binding</keyword>
<evidence type="ECO:0000256" key="9">
    <source>
        <dbReference type="ARBA" id="ARBA00023136"/>
    </source>
</evidence>
<dbReference type="GO" id="GO:0005886">
    <property type="term" value="C:plasma membrane"/>
    <property type="evidence" value="ECO:0007669"/>
    <property type="project" value="UniProtKB-SubCell"/>
</dbReference>
<dbReference type="PANTHER" id="PTHR43790:SF9">
    <property type="entry name" value="GALACTOFURANOSE TRANSPORTER ATP-BINDING PROTEIN YTFR"/>
    <property type="match status" value="1"/>
</dbReference>
<dbReference type="OrthoDB" id="9776369at2"/>
<dbReference type="GO" id="GO:0016887">
    <property type="term" value="F:ATP hydrolysis activity"/>
    <property type="evidence" value="ECO:0007669"/>
    <property type="project" value="InterPro"/>
</dbReference>
<dbReference type="SUPFAM" id="SSF52540">
    <property type="entry name" value="P-loop containing nucleoside triphosphate hydrolases"/>
    <property type="match status" value="2"/>
</dbReference>
<evidence type="ECO:0000256" key="7">
    <source>
        <dbReference type="ARBA" id="ARBA00022840"/>
    </source>
</evidence>
<keyword evidence="7 11" id="KW-0067">ATP-binding</keyword>
<evidence type="ECO:0000256" key="1">
    <source>
        <dbReference type="ARBA" id="ARBA00004202"/>
    </source>
</evidence>
<evidence type="ECO:0000256" key="5">
    <source>
        <dbReference type="ARBA" id="ARBA00022737"/>
    </source>
</evidence>
<comment type="caution">
    <text evidence="11">The sequence shown here is derived from an EMBL/GenBank/DDBJ whole genome shotgun (WGS) entry which is preliminary data.</text>
</comment>
<evidence type="ECO:0000313" key="12">
    <source>
        <dbReference type="Proteomes" id="UP000253506"/>
    </source>
</evidence>
<dbReference type="EMBL" id="QPJQ01000001">
    <property type="protein sequence ID" value="RCX08751.1"/>
    <property type="molecule type" value="Genomic_DNA"/>
</dbReference>
<dbReference type="CDD" id="cd03215">
    <property type="entry name" value="ABC_Carb_Monos_II"/>
    <property type="match status" value="1"/>
</dbReference>
<evidence type="ECO:0000256" key="8">
    <source>
        <dbReference type="ARBA" id="ARBA00022967"/>
    </source>
</evidence>
<dbReference type="Proteomes" id="UP000253506">
    <property type="component" value="Unassembled WGS sequence"/>
</dbReference>
<dbReference type="PROSITE" id="PS50893">
    <property type="entry name" value="ABC_TRANSPORTER_2"/>
    <property type="match status" value="2"/>
</dbReference>
<dbReference type="RefSeq" id="WP_114410315.1">
    <property type="nucleotide sequence ID" value="NZ_QPJQ01000001.1"/>
</dbReference>
<protein>
    <submittedName>
        <fullName evidence="11">Monosaccharide ABC transporter ATP-binding protein (CUT2 family)</fullName>
    </submittedName>
</protein>
<dbReference type="GO" id="GO:0005524">
    <property type="term" value="F:ATP binding"/>
    <property type="evidence" value="ECO:0007669"/>
    <property type="project" value="UniProtKB-KW"/>
</dbReference>
<feature type="domain" description="ABC transporter" evidence="10">
    <location>
        <begin position="5"/>
        <end position="241"/>
    </location>
</feature>
<dbReference type="PANTHER" id="PTHR43790">
    <property type="entry name" value="CARBOHYDRATE TRANSPORT ATP-BINDING PROTEIN MG119-RELATED"/>
    <property type="match status" value="1"/>
</dbReference>